<dbReference type="PANTHER" id="PTHR43394:SF1">
    <property type="entry name" value="ATP-BINDING CASSETTE SUB-FAMILY B MEMBER 10, MITOCHONDRIAL"/>
    <property type="match status" value="1"/>
</dbReference>
<evidence type="ECO:0000256" key="2">
    <source>
        <dbReference type="ARBA" id="ARBA00022448"/>
    </source>
</evidence>
<feature type="transmembrane region" description="Helical" evidence="17">
    <location>
        <begin position="134"/>
        <end position="156"/>
    </location>
</feature>
<dbReference type="InterPro" id="IPR027417">
    <property type="entry name" value="P-loop_NTPase"/>
</dbReference>
<keyword evidence="10 17" id="KW-1133">Transmembrane helix</keyword>
<accession>A0A6L2ZR22</accession>
<dbReference type="SUPFAM" id="SSF52540">
    <property type="entry name" value="P-loop containing nucleoside triphosphate hydrolases"/>
    <property type="match status" value="1"/>
</dbReference>
<dbReference type="SUPFAM" id="SSF90123">
    <property type="entry name" value="ABC transporter transmembrane region"/>
    <property type="match status" value="1"/>
</dbReference>
<dbReference type="InterPro" id="IPR003593">
    <property type="entry name" value="AAA+_ATPase"/>
</dbReference>
<evidence type="ECO:0000256" key="16">
    <source>
        <dbReference type="ARBA" id="ARBA00071411"/>
    </source>
</evidence>
<reference evidence="20 21" key="1">
    <citation type="submission" date="2020-06" db="EMBL/GenBank/DDBJ databases">
        <title>The genome sequence of Candidatus Regiella insecticola strain Tut.</title>
        <authorList>
            <person name="Nikoh N."/>
            <person name="Tsuchida T."/>
            <person name="Koga R."/>
            <person name="Oshima K."/>
            <person name="Hattori M."/>
            <person name="Fukatsu T."/>
        </authorList>
    </citation>
    <scope>NUCLEOTIDE SEQUENCE [LARGE SCALE GENOMIC DNA]</scope>
    <source>
        <strain evidence="20 21">Tut</strain>
    </source>
</reference>
<evidence type="ECO:0000256" key="11">
    <source>
        <dbReference type="ARBA" id="ARBA00023136"/>
    </source>
</evidence>
<dbReference type="InterPro" id="IPR036640">
    <property type="entry name" value="ABC1_TM_sf"/>
</dbReference>
<comment type="similarity">
    <text evidence="14">Belongs to the ABC transporter superfamily. Cysteine exporter (TC 3.A.1.129.1) family.</text>
</comment>
<evidence type="ECO:0000256" key="3">
    <source>
        <dbReference type="ARBA" id="ARBA00022475"/>
    </source>
</evidence>
<dbReference type="CDD" id="cd18585">
    <property type="entry name" value="ABC_6TM_CydC"/>
    <property type="match status" value="1"/>
</dbReference>
<dbReference type="Gene3D" id="1.20.1560.10">
    <property type="entry name" value="ABC transporter type 1, transmembrane domain"/>
    <property type="match status" value="1"/>
</dbReference>
<protein>
    <recommendedName>
        <fullName evidence="16">Glutathione/L-cysteine transport system ATP-binding/permease protein CydC</fullName>
    </recommendedName>
</protein>
<evidence type="ECO:0000256" key="1">
    <source>
        <dbReference type="ARBA" id="ARBA00004429"/>
    </source>
</evidence>
<name>A0A6L2ZR22_9ENTR</name>
<keyword evidence="7 20" id="KW-0067">ATP-binding</keyword>
<feature type="transmembrane region" description="Helical" evidence="17">
    <location>
        <begin position="42"/>
        <end position="62"/>
    </location>
</feature>
<dbReference type="FunFam" id="3.40.50.300:FF:000854">
    <property type="entry name" value="Multidrug ABC transporter ATP-binding protein"/>
    <property type="match status" value="1"/>
</dbReference>
<keyword evidence="2" id="KW-0813">Transport</keyword>
<keyword evidence="11 17" id="KW-0472">Membrane</keyword>
<dbReference type="InterPro" id="IPR011527">
    <property type="entry name" value="ABC1_TM_dom"/>
</dbReference>
<dbReference type="EMBL" id="BLXO01000006">
    <property type="protein sequence ID" value="GFN47002.1"/>
    <property type="molecule type" value="Genomic_DNA"/>
</dbReference>
<evidence type="ECO:0000256" key="9">
    <source>
        <dbReference type="ARBA" id="ARBA00022970"/>
    </source>
</evidence>
<evidence type="ECO:0000313" key="21">
    <source>
        <dbReference type="Proteomes" id="UP000504714"/>
    </source>
</evidence>
<dbReference type="Pfam" id="PF00005">
    <property type="entry name" value="ABC_tran"/>
    <property type="match status" value="1"/>
</dbReference>
<dbReference type="GO" id="GO:0015421">
    <property type="term" value="F:ABC-type oligopeptide transporter activity"/>
    <property type="evidence" value="ECO:0007669"/>
    <property type="project" value="TreeGrafter"/>
</dbReference>
<dbReference type="GO" id="GO:0005524">
    <property type="term" value="F:ATP binding"/>
    <property type="evidence" value="ECO:0007669"/>
    <property type="project" value="UniProtKB-KW"/>
</dbReference>
<sequence length="583" mass="64750">MMSALLPFLALYRRHWFWISLGIVLATLTLLASIGLLTLSGWLLAGTALAGSAGLYSFNYLLPAAGIRAAAMIRTVGRYTERVVNHDATFRALADLRVFTFKKILQLSPASTNRFQQSDLLNRLVADVDTLDHLYLRVIAPFIAALVVILVVTYGLTWLDVTLAFTLGIILLGLLLLLPMVFYRAGKPIGEALTHLRSRYRCQLTRCLQGQAELLVFGAFGRFRTKLEKIEQRWLAQQQQQASLVAIAQSLMIFASGLTVTLLLWLVAENMTFTHREGNNQSAALIALLVFTTIAAFEALSPVATAFQYLGQVITSARRVLELITRQSSVVFPHRVTTVAENIDLEIKQVSFTYPNQPLPVLQNISLSISAGEHIAIVGRTGCGKSTLLQLLTRAWDVTQGDIFINQQPLANFNEKTLRQMMVVVSQRIHIFSDTLRANLLLASPLATDNALETVLNQVGLQNFLENNEGLNAWLGEGGRSLSGGEQRRLGVARALLHPAPLLLLDEPTEGLDATTEQQILSLLRQHGQHKSMVLITHHLYGLDTMDRICVMDAGRIVEQGNHRKLMNKKGRYYQLGQWRAKV</sequence>
<evidence type="ECO:0000256" key="15">
    <source>
        <dbReference type="ARBA" id="ARBA00063833"/>
    </source>
</evidence>
<dbReference type="InterPro" id="IPR014223">
    <property type="entry name" value="ABC_CydC/D"/>
</dbReference>
<dbReference type="Proteomes" id="UP000504714">
    <property type="component" value="Unassembled WGS sequence"/>
</dbReference>
<keyword evidence="9" id="KW-0029">Amino-acid transport</keyword>
<dbReference type="PROSITE" id="PS50893">
    <property type="entry name" value="ABC_TRANSPORTER_2"/>
    <property type="match status" value="1"/>
</dbReference>
<dbReference type="FunFam" id="1.20.1560.10:FF:000060">
    <property type="entry name" value="Cysteine/glutathione ABC transporter ATP-binding protein/permease CydC"/>
    <property type="match status" value="1"/>
</dbReference>
<keyword evidence="4" id="KW-0997">Cell inner membrane</keyword>
<dbReference type="PROSITE" id="PS00211">
    <property type="entry name" value="ABC_TRANSPORTER_1"/>
    <property type="match status" value="1"/>
</dbReference>
<dbReference type="NCBIfam" id="NF008364">
    <property type="entry name" value="PRK11160.1"/>
    <property type="match status" value="1"/>
</dbReference>
<evidence type="ECO:0000256" key="14">
    <source>
        <dbReference type="ARBA" id="ARBA00061534"/>
    </source>
</evidence>
<dbReference type="InterPro" id="IPR039421">
    <property type="entry name" value="Type_1_exporter"/>
</dbReference>
<evidence type="ECO:0000256" key="8">
    <source>
        <dbReference type="ARBA" id="ARBA00022967"/>
    </source>
</evidence>
<dbReference type="PROSITE" id="PS50929">
    <property type="entry name" value="ABC_TM1F"/>
    <property type="match status" value="1"/>
</dbReference>
<keyword evidence="8" id="KW-1278">Translocase</keyword>
<keyword evidence="5 17" id="KW-0812">Transmembrane</keyword>
<evidence type="ECO:0000259" key="19">
    <source>
        <dbReference type="PROSITE" id="PS50929"/>
    </source>
</evidence>
<comment type="subunit">
    <text evidence="15">Forms a heterodimer with CydD.</text>
</comment>
<dbReference type="NCBIfam" id="TIGR02868">
    <property type="entry name" value="CydC"/>
    <property type="match status" value="1"/>
</dbReference>
<evidence type="ECO:0000313" key="20">
    <source>
        <dbReference type="EMBL" id="GFN47002.1"/>
    </source>
</evidence>
<evidence type="ECO:0000256" key="10">
    <source>
        <dbReference type="ARBA" id="ARBA00022989"/>
    </source>
</evidence>
<feature type="domain" description="ABC transporter" evidence="18">
    <location>
        <begin position="345"/>
        <end position="579"/>
    </location>
</feature>
<dbReference type="SMART" id="SM00382">
    <property type="entry name" value="AAA"/>
    <property type="match status" value="1"/>
</dbReference>
<dbReference type="GO" id="GO:0016887">
    <property type="term" value="F:ATP hydrolysis activity"/>
    <property type="evidence" value="ECO:0007669"/>
    <property type="project" value="InterPro"/>
</dbReference>
<keyword evidence="6" id="KW-0547">Nucleotide-binding</keyword>
<keyword evidence="3" id="KW-1003">Cell membrane</keyword>
<dbReference type="Pfam" id="PF00664">
    <property type="entry name" value="ABC_membrane"/>
    <property type="match status" value="1"/>
</dbReference>
<feature type="domain" description="ABC transmembrane type-1" evidence="19">
    <location>
        <begin position="21"/>
        <end position="315"/>
    </location>
</feature>
<evidence type="ECO:0000256" key="13">
    <source>
        <dbReference type="ARBA" id="ARBA00051241"/>
    </source>
</evidence>
<dbReference type="GO" id="GO:0034775">
    <property type="term" value="P:glutathione transmembrane transport"/>
    <property type="evidence" value="ECO:0007669"/>
    <property type="project" value="InterPro"/>
</dbReference>
<organism evidence="20 21">
    <name type="scientific">Candidatus Regiella insecticola</name>
    <dbReference type="NCBI Taxonomy" id="138073"/>
    <lineage>
        <taxon>Bacteria</taxon>
        <taxon>Pseudomonadati</taxon>
        <taxon>Pseudomonadota</taxon>
        <taxon>Gammaproteobacteria</taxon>
        <taxon>Enterobacterales</taxon>
        <taxon>Enterobacteriaceae</taxon>
        <taxon>aphid secondary symbionts</taxon>
        <taxon>Candidatus Regiella</taxon>
    </lineage>
</organism>
<feature type="transmembrane region" description="Helical" evidence="17">
    <location>
        <begin position="162"/>
        <end position="183"/>
    </location>
</feature>
<feature type="transmembrane region" description="Helical" evidence="17">
    <location>
        <begin position="242"/>
        <end position="266"/>
    </location>
</feature>
<dbReference type="InterPro" id="IPR017871">
    <property type="entry name" value="ABC_transporter-like_CS"/>
</dbReference>
<evidence type="ECO:0000256" key="7">
    <source>
        <dbReference type="ARBA" id="ARBA00022840"/>
    </source>
</evidence>
<dbReference type="InterPro" id="IPR003439">
    <property type="entry name" value="ABC_transporter-like_ATP-bd"/>
</dbReference>
<feature type="transmembrane region" description="Helical" evidence="17">
    <location>
        <begin position="16"/>
        <end position="36"/>
    </location>
</feature>
<evidence type="ECO:0000256" key="6">
    <source>
        <dbReference type="ARBA" id="ARBA00022741"/>
    </source>
</evidence>
<dbReference type="PANTHER" id="PTHR43394">
    <property type="entry name" value="ATP-DEPENDENT PERMEASE MDL1, MITOCHONDRIAL"/>
    <property type="match status" value="1"/>
</dbReference>
<evidence type="ECO:0000256" key="4">
    <source>
        <dbReference type="ARBA" id="ARBA00022519"/>
    </source>
</evidence>
<evidence type="ECO:0000256" key="5">
    <source>
        <dbReference type="ARBA" id="ARBA00022692"/>
    </source>
</evidence>
<feature type="transmembrane region" description="Helical" evidence="17">
    <location>
        <begin position="286"/>
        <end position="310"/>
    </location>
</feature>
<comment type="caution">
    <text evidence="20">The sequence shown here is derived from an EMBL/GenBank/DDBJ whole genome shotgun (WGS) entry which is preliminary data.</text>
</comment>
<proteinExistence type="inferred from homology"/>
<comment type="subcellular location">
    <subcellularLocation>
        <location evidence="1">Cell inner membrane</location>
        <topology evidence="1">Multi-pass membrane protein</topology>
    </subcellularLocation>
</comment>
<gene>
    <name evidence="20" type="primary">cydC</name>
    <name evidence="20" type="ORF">RINTU1_28440</name>
</gene>
<dbReference type="AlphaFoldDB" id="A0A6L2ZR22"/>
<dbReference type="GO" id="GO:0005886">
    <property type="term" value="C:plasma membrane"/>
    <property type="evidence" value="ECO:0007669"/>
    <property type="project" value="UniProtKB-SubCell"/>
</dbReference>
<evidence type="ECO:0000259" key="18">
    <source>
        <dbReference type="PROSITE" id="PS50893"/>
    </source>
</evidence>
<comment type="catalytic activity">
    <reaction evidence="12">
        <text>glutathione(in) + ATP + H2O = glutathione(out) + ADP + phosphate + H(+)</text>
        <dbReference type="Rhea" id="RHEA:29787"/>
        <dbReference type="ChEBI" id="CHEBI:15377"/>
        <dbReference type="ChEBI" id="CHEBI:15378"/>
        <dbReference type="ChEBI" id="CHEBI:30616"/>
        <dbReference type="ChEBI" id="CHEBI:43474"/>
        <dbReference type="ChEBI" id="CHEBI:57925"/>
        <dbReference type="ChEBI" id="CHEBI:456216"/>
    </reaction>
    <physiologicalReaction direction="left-to-right" evidence="12">
        <dbReference type="Rhea" id="RHEA:29788"/>
    </physiologicalReaction>
</comment>
<comment type="catalytic activity">
    <reaction evidence="13">
        <text>L-cysteine(in) + ATP + H2O = L-cysteine(out) + ADP + phosphate + H(+)</text>
        <dbReference type="Rhea" id="RHEA:29783"/>
        <dbReference type="ChEBI" id="CHEBI:15377"/>
        <dbReference type="ChEBI" id="CHEBI:15378"/>
        <dbReference type="ChEBI" id="CHEBI:30616"/>
        <dbReference type="ChEBI" id="CHEBI:35235"/>
        <dbReference type="ChEBI" id="CHEBI:43474"/>
        <dbReference type="ChEBI" id="CHEBI:456216"/>
    </reaction>
    <physiologicalReaction direction="left-to-right" evidence="13">
        <dbReference type="Rhea" id="RHEA:29784"/>
    </physiologicalReaction>
</comment>
<dbReference type="GO" id="GO:0006865">
    <property type="term" value="P:amino acid transport"/>
    <property type="evidence" value="ECO:0007669"/>
    <property type="project" value="UniProtKB-KW"/>
</dbReference>
<dbReference type="GO" id="GO:0045454">
    <property type="term" value="P:cell redox homeostasis"/>
    <property type="evidence" value="ECO:0007669"/>
    <property type="project" value="InterPro"/>
</dbReference>
<evidence type="ECO:0000256" key="17">
    <source>
        <dbReference type="SAM" id="Phobius"/>
    </source>
</evidence>
<dbReference type="Gene3D" id="3.40.50.300">
    <property type="entry name" value="P-loop containing nucleotide triphosphate hydrolases"/>
    <property type="match status" value="1"/>
</dbReference>
<evidence type="ECO:0000256" key="12">
    <source>
        <dbReference type="ARBA" id="ARBA00050301"/>
    </source>
</evidence>